<keyword evidence="4" id="KW-1185">Reference proteome</keyword>
<reference evidence="3 4" key="1">
    <citation type="journal article" date="2019" name="Genome Biol. Evol.">
        <title>Insights into the evolution of the New World diploid cottons (Gossypium, subgenus Houzingenia) based on genome sequencing.</title>
        <authorList>
            <person name="Grover C.E."/>
            <person name="Arick M.A. 2nd"/>
            <person name="Thrash A."/>
            <person name="Conover J.L."/>
            <person name="Sanders W.S."/>
            <person name="Peterson D.G."/>
            <person name="Frelichowski J.E."/>
            <person name="Scheffler J.A."/>
            <person name="Scheffler B.E."/>
            <person name="Wendel J.F."/>
        </authorList>
    </citation>
    <scope>NUCLEOTIDE SEQUENCE [LARGE SCALE GENOMIC DNA]</scope>
    <source>
        <strain evidence="3">57</strain>
        <tissue evidence="3">Leaf</tissue>
    </source>
</reference>
<comment type="caution">
    <text evidence="3">The sequence shown here is derived from an EMBL/GenBank/DDBJ whole genome shotgun (WGS) entry which is preliminary data.</text>
</comment>
<evidence type="ECO:0000256" key="1">
    <source>
        <dbReference type="SAM" id="MobiDB-lite"/>
    </source>
</evidence>
<dbReference type="EMBL" id="JABFAB010000010">
    <property type="protein sequence ID" value="MBA0661538.1"/>
    <property type="molecule type" value="Genomic_DNA"/>
</dbReference>
<evidence type="ECO:0000313" key="4">
    <source>
        <dbReference type="Proteomes" id="UP000593573"/>
    </source>
</evidence>
<evidence type="ECO:0000313" key="3">
    <source>
        <dbReference type="EMBL" id="MBA0661538.1"/>
    </source>
</evidence>
<keyword evidence="2" id="KW-0812">Transmembrane</keyword>
<accession>A0A7J8VFF2</accession>
<sequence>MWPYEYGPRRQNNRRTNGVTEPSSYSTVNMVFYLIYSMSKWIITYFELLPNIGILPIAALVLGR</sequence>
<proteinExistence type="predicted"/>
<name>A0A7J8VFF2_9ROSI</name>
<protein>
    <submittedName>
        <fullName evidence="3">Uncharacterized protein</fullName>
    </submittedName>
</protein>
<organism evidence="3 4">
    <name type="scientific">Gossypium klotzschianum</name>
    <dbReference type="NCBI Taxonomy" id="34286"/>
    <lineage>
        <taxon>Eukaryota</taxon>
        <taxon>Viridiplantae</taxon>
        <taxon>Streptophyta</taxon>
        <taxon>Embryophyta</taxon>
        <taxon>Tracheophyta</taxon>
        <taxon>Spermatophyta</taxon>
        <taxon>Magnoliopsida</taxon>
        <taxon>eudicotyledons</taxon>
        <taxon>Gunneridae</taxon>
        <taxon>Pentapetalae</taxon>
        <taxon>rosids</taxon>
        <taxon>malvids</taxon>
        <taxon>Malvales</taxon>
        <taxon>Malvaceae</taxon>
        <taxon>Malvoideae</taxon>
        <taxon>Gossypium</taxon>
    </lineage>
</organism>
<dbReference type="AlphaFoldDB" id="A0A7J8VFF2"/>
<gene>
    <name evidence="3" type="ORF">Goklo_005819</name>
</gene>
<evidence type="ECO:0000256" key="2">
    <source>
        <dbReference type="SAM" id="Phobius"/>
    </source>
</evidence>
<keyword evidence="2" id="KW-0472">Membrane</keyword>
<feature type="region of interest" description="Disordered" evidence="1">
    <location>
        <begin position="1"/>
        <end position="22"/>
    </location>
</feature>
<keyword evidence="2" id="KW-1133">Transmembrane helix</keyword>
<dbReference type="Proteomes" id="UP000593573">
    <property type="component" value="Unassembled WGS sequence"/>
</dbReference>
<dbReference type="OrthoDB" id="10390193at2759"/>
<feature type="transmembrane region" description="Helical" evidence="2">
    <location>
        <begin position="42"/>
        <end position="62"/>
    </location>
</feature>